<feature type="compositionally biased region" description="Acidic residues" evidence="1">
    <location>
        <begin position="155"/>
        <end position="181"/>
    </location>
</feature>
<organism evidence="2 3">
    <name type="scientific">Hermanssonia centrifuga</name>
    <dbReference type="NCBI Taxonomy" id="98765"/>
    <lineage>
        <taxon>Eukaryota</taxon>
        <taxon>Fungi</taxon>
        <taxon>Dikarya</taxon>
        <taxon>Basidiomycota</taxon>
        <taxon>Agaricomycotina</taxon>
        <taxon>Agaricomycetes</taxon>
        <taxon>Polyporales</taxon>
        <taxon>Meruliaceae</taxon>
        <taxon>Hermanssonia</taxon>
    </lineage>
</organism>
<evidence type="ECO:0000256" key="1">
    <source>
        <dbReference type="SAM" id="MobiDB-lite"/>
    </source>
</evidence>
<keyword evidence="3" id="KW-1185">Reference proteome</keyword>
<feature type="region of interest" description="Disordered" evidence="1">
    <location>
        <begin position="148"/>
        <end position="181"/>
    </location>
</feature>
<evidence type="ECO:0000313" key="2">
    <source>
        <dbReference type="EMBL" id="THG93164.1"/>
    </source>
</evidence>
<dbReference type="AlphaFoldDB" id="A0A4S4K5Z8"/>
<accession>A0A4S4K5Z8</accession>
<name>A0A4S4K5Z8_9APHY</name>
<comment type="caution">
    <text evidence="2">The sequence shown here is derived from an EMBL/GenBank/DDBJ whole genome shotgun (WGS) entry which is preliminary data.</text>
</comment>
<dbReference type="Proteomes" id="UP000309038">
    <property type="component" value="Unassembled WGS sequence"/>
</dbReference>
<feature type="region of interest" description="Disordered" evidence="1">
    <location>
        <begin position="33"/>
        <end position="69"/>
    </location>
</feature>
<protein>
    <submittedName>
        <fullName evidence="2">Uncharacterized protein</fullName>
    </submittedName>
</protein>
<dbReference type="InterPro" id="IPR041078">
    <property type="entry name" value="Plavaka"/>
</dbReference>
<proteinExistence type="predicted"/>
<sequence length="672" mass="76142">MASNNKAKGRHVSNETRNCRYCGGEYNLKGLGRHQSACLQRQESNKREREAEVEREQESKRARLTKAHARSARAREIVDRIISGAKATEEGVDTDIILSGNPNSGTREPPHSAGPLEHEDDFFVGHSAADALDYAAIGSPVAEPLVGGRSATCSDEADPETANDNPEECPATIEDDPASLENDDIKMQYHPSTGRPPVISHFEDFQRHRNRPSHVNPNAFEDEPWKPFQTREDFDFAEVCLEAGLTQRQVEKDIPEGGVPLAFYLYADKTRLSSFGSQQGYPVVLRFPQLDCELRNGAGVGGGIVVGLLPILKEKSKDKKTDAWKDLKGVVWHESFRHILSVLKILARVGFKVRCGDGIERWLFPIILILSADYEEQCVMALTRGVKSHFPCPICLVPSDPQKNVSETYPQRTPQEAQDILAKEQTKAEREADLKKKRVCGILRMRLQVSMVLTYTKRCRLTDCMRITAGSSAPTSSAHSRNNWRHWGDNPRLLLIISEQFPYDTLHLHHFDAVSNVKFTDAGKYEDISKLIVLASSNVILEESCPEGYALLKLIRKYVELDMYLGFEVHTDDTLNAFEARLLEYEELLLEYQEYYENDPTAKCWDFPKAHTHKHVVRDIRSKGVTRNYNTKPNEKMHGPLKKIYLRRTNFKQVEKQSEPQLLVCHDNSSED</sequence>
<gene>
    <name evidence="2" type="ORF">EW026_g7995</name>
</gene>
<feature type="region of interest" description="Disordered" evidence="1">
    <location>
        <begin position="93"/>
        <end position="114"/>
    </location>
</feature>
<evidence type="ECO:0000313" key="3">
    <source>
        <dbReference type="Proteomes" id="UP000309038"/>
    </source>
</evidence>
<dbReference type="Pfam" id="PF18759">
    <property type="entry name" value="Plavaka"/>
    <property type="match status" value="1"/>
</dbReference>
<dbReference type="EMBL" id="SGPJ01000751">
    <property type="protein sequence ID" value="THG93164.1"/>
    <property type="molecule type" value="Genomic_DNA"/>
</dbReference>
<feature type="compositionally biased region" description="Basic and acidic residues" evidence="1">
    <location>
        <begin position="43"/>
        <end position="61"/>
    </location>
</feature>
<reference evidence="2 3" key="1">
    <citation type="submission" date="2019-02" db="EMBL/GenBank/DDBJ databases">
        <title>Genome sequencing of the rare red list fungi Phlebia centrifuga.</title>
        <authorList>
            <person name="Buettner E."/>
            <person name="Kellner H."/>
        </authorList>
    </citation>
    <scope>NUCLEOTIDE SEQUENCE [LARGE SCALE GENOMIC DNA]</scope>
    <source>
        <strain evidence="2 3">DSM 108282</strain>
    </source>
</reference>